<dbReference type="Proteomes" id="UP000022910">
    <property type="component" value="Unassembled WGS sequence"/>
</dbReference>
<evidence type="ECO:0000256" key="1">
    <source>
        <dbReference type="SAM" id="Phobius"/>
    </source>
</evidence>
<keyword evidence="1" id="KW-0812">Transmembrane</keyword>
<dbReference type="OrthoDB" id="2399150at2759"/>
<gene>
    <name evidence="2" type="ORF">RirG_163800</name>
</gene>
<keyword evidence="3" id="KW-1185">Reference proteome</keyword>
<sequence length="197" mass="22545">MSDTPQIINHETPQKTNDVERMERVLRLKDLKEVTEKNLNLVRKAKRDQRLAIFFSVTVIIIGIVFITYESVNKDSTAFKIVANSLSGILSGSIIFSSIKGIFEINEKSKIIDKINIGPSVVDIEKGDIWAHDKKETLDDVKNIIKIVRERNENLNRMRIAFILSKRTNRTDDYIYTISVLLITGGITKCFTELFID</sequence>
<organism evidence="2 3">
    <name type="scientific">Rhizophagus irregularis (strain DAOM 197198w)</name>
    <name type="common">Glomus intraradices</name>
    <dbReference type="NCBI Taxonomy" id="1432141"/>
    <lineage>
        <taxon>Eukaryota</taxon>
        <taxon>Fungi</taxon>
        <taxon>Fungi incertae sedis</taxon>
        <taxon>Mucoromycota</taxon>
        <taxon>Glomeromycotina</taxon>
        <taxon>Glomeromycetes</taxon>
        <taxon>Glomerales</taxon>
        <taxon>Glomeraceae</taxon>
        <taxon>Rhizophagus</taxon>
    </lineage>
</organism>
<proteinExistence type="predicted"/>
<evidence type="ECO:0000313" key="2">
    <source>
        <dbReference type="EMBL" id="EXX62219.1"/>
    </source>
</evidence>
<dbReference type="HOGENOM" id="CLU_1384827_0_0_1"/>
<feature type="transmembrane region" description="Helical" evidence="1">
    <location>
        <begin position="174"/>
        <end position="196"/>
    </location>
</feature>
<feature type="transmembrane region" description="Helical" evidence="1">
    <location>
        <begin position="81"/>
        <end position="103"/>
    </location>
</feature>
<protein>
    <submittedName>
        <fullName evidence="2">Uncharacterized protein</fullName>
    </submittedName>
</protein>
<accession>A0A015K454</accession>
<keyword evidence="1" id="KW-0472">Membrane</keyword>
<dbReference type="AlphaFoldDB" id="A0A015K454"/>
<feature type="transmembrane region" description="Helical" evidence="1">
    <location>
        <begin position="51"/>
        <end position="69"/>
    </location>
</feature>
<dbReference type="EMBL" id="JEMT01024802">
    <property type="protein sequence ID" value="EXX62219.1"/>
    <property type="molecule type" value="Genomic_DNA"/>
</dbReference>
<evidence type="ECO:0000313" key="3">
    <source>
        <dbReference type="Proteomes" id="UP000022910"/>
    </source>
</evidence>
<reference evidence="2 3" key="1">
    <citation type="submission" date="2014-02" db="EMBL/GenBank/DDBJ databases">
        <title>Single nucleus genome sequencing reveals high similarity among nuclei of an endomycorrhizal fungus.</title>
        <authorList>
            <person name="Lin K."/>
            <person name="Geurts R."/>
            <person name="Zhang Z."/>
            <person name="Limpens E."/>
            <person name="Saunders D.G."/>
            <person name="Mu D."/>
            <person name="Pang E."/>
            <person name="Cao H."/>
            <person name="Cha H."/>
            <person name="Lin T."/>
            <person name="Zhou Q."/>
            <person name="Shang Y."/>
            <person name="Li Y."/>
            <person name="Ivanov S."/>
            <person name="Sharma T."/>
            <person name="Velzen R.V."/>
            <person name="Ruijter N.D."/>
            <person name="Aanen D.K."/>
            <person name="Win J."/>
            <person name="Kamoun S."/>
            <person name="Bisseling T."/>
            <person name="Huang S."/>
        </authorList>
    </citation>
    <scope>NUCLEOTIDE SEQUENCE [LARGE SCALE GENOMIC DNA]</scope>
    <source>
        <strain evidence="3">DAOM197198w</strain>
    </source>
</reference>
<name>A0A015K454_RHIIW</name>
<keyword evidence="1" id="KW-1133">Transmembrane helix</keyword>
<comment type="caution">
    <text evidence="2">The sequence shown here is derived from an EMBL/GenBank/DDBJ whole genome shotgun (WGS) entry which is preliminary data.</text>
</comment>